<protein>
    <submittedName>
        <fullName evidence="5">Gamma-glutamyltransferase 5</fullName>
    </submittedName>
</protein>
<keyword evidence="6" id="KW-1185">Reference proteome</keyword>
<dbReference type="UniPathway" id="UPA00204"/>
<dbReference type="GO" id="GO:0006751">
    <property type="term" value="P:glutathione catabolic process"/>
    <property type="evidence" value="ECO:0007669"/>
    <property type="project" value="Ensembl"/>
</dbReference>
<dbReference type="InterPro" id="IPR055262">
    <property type="entry name" value="GGT_CS"/>
</dbReference>
<gene>
    <name evidence="5" type="primary">GGT5</name>
</gene>
<dbReference type="GO" id="GO:0002951">
    <property type="term" value="F:leukotriene-C(4) hydrolase"/>
    <property type="evidence" value="ECO:0007669"/>
    <property type="project" value="Ensembl"/>
</dbReference>
<dbReference type="Ensembl" id="ENSGEVT00005006723.1">
    <property type="protein sequence ID" value="ENSGEVP00005006433.1"/>
    <property type="gene ID" value="ENSGEVG00005004565.1"/>
</dbReference>
<evidence type="ECO:0000313" key="5">
    <source>
        <dbReference type="Ensembl" id="ENSGEVP00005006433.1"/>
    </source>
</evidence>
<dbReference type="GO" id="GO:0000048">
    <property type="term" value="F:peptidyltransferase activity"/>
    <property type="evidence" value="ECO:0007669"/>
    <property type="project" value="Ensembl"/>
</dbReference>
<dbReference type="GO" id="GO:0036374">
    <property type="term" value="F:glutathione hydrolase activity"/>
    <property type="evidence" value="ECO:0007669"/>
    <property type="project" value="Ensembl"/>
</dbReference>
<dbReference type="FunFam" id="1.10.246.130:FF:000001">
    <property type="entry name" value="Gamma-glutamyltransferase 5 isoform 1"/>
    <property type="match status" value="1"/>
</dbReference>
<proteinExistence type="inferred from homology"/>
<evidence type="ECO:0000256" key="1">
    <source>
        <dbReference type="ARBA" id="ARBA00009381"/>
    </source>
</evidence>
<evidence type="ECO:0000256" key="3">
    <source>
        <dbReference type="PIRSR" id="PIRSR600101-2"/>
    </source>
</evidence>
<name>A0A8C4XYS2_9SAUR</name>
<dbReference type="PROSITE" id="PS00462">
    <property type="entry name" value="G_GLU_TRANSPEPTIDASE"/>
    <property type="match status" value="1"/>
</dbReference>
<dbReference type="PRINTS" id="PR01210">
    <property type="entry name" value="GGTRANSPTASE"/>
</dbReference>
<dbReference type="Gene3D" id="1.10.246.130">
    <property type="match status" value="1"/>
</dbReference>
<reference evidence="5" key="1">
    <citation type="submission" date="2019-06" db="EMBL/GenBank/DDBJ databases">
        <title>G10K-VGP Goodes thornscrub tortoise genome, primary haplotype.</title>
        <authorList>
            <person name="Murphy B."/>
            <person name="Edwards T."/>
            <person name="Rhie A."/>
            <person name="Koren S."/>
            <person name="Phillippy A."/>
            <person name="Fedrigo O."/>
            <person name="Haase B."/>
            <person name="Mountcastle J."/>
            <person name="Lewin H."/>
            <person name="Damas J."/>
            <person name="Howe K."/>
            <person name="Formenti G."/>
            <person name="Myers G."/>
            <person name="Durbin R."/>
            <person name="Jarvis E.D."/>
        </authorList>
    </citation>
    <scope>NUCLEOTIDE SEQUENCE [LARGE SCALE GENOMIC DNA]</scope>
</reference>
<dbReference type="GO" id="GO:0006631">
    <property type="term" value="P:fatty acid metabolic process"/>
    <property type="evidence" value="ECO:0007669"/>
    <property type="project" value="Ensembl"/>
</dbReference>
<dbReference type="GO" id="GO:0006508">
    <property type="term" value="P:proteolysis"/>
    <property type="evidence" value="ECO:0007669"/>
    <property type="project" value="Ensembl"/>
</dbReference>
<evidence type="ECO:0000313" key="6">
    <source>
        <dbReference type="Proteomes" id="UP000694390"/>
    </source>
</evidence>
<reference evidence="5" key="3">
    <citation type="submission" date="2025-09" db="UniProtKB">
        <authorList>
            <consortium name="Ensembl"/>
        </authorList>
    </citation>
    <scope>IDENTIFICATION</scope>
</reference>
<dbReference type="AlphaFoldDB" id="A0A8C4XYS2"/>
<accession>A0A8C4XYS2</accession>
<comment type="similarity">
    <text evidence="1">Belongs to the gamma-glutamyltransferase family.</text>
</comment>
<dbReference type="Proteomes" id="UP000694390">
    <property type="component" value="Chromosome 13"/>
</dbReference>
<feature type="binding site" evidence="3">
    <location>
        <position position="425"/>
    </location>
    <ligand>
        <name>L-glutamate</name>
        <dbReference type="ChEBI" id="CHEBI:29985"/>
    </ligand>
</feature>
<dbReference type="GO" id="GO:0005886">
    <property type="term" value="C:plasma membrane"/>
    <property type="evidence" value="ECO:0007669"/>
    <property type="project" value="Ensembl"/>
</dbReference>
<dbReference type="Gene3D" id="3.60.20.40">
    <property type="match status" value="1"/>
</dbReference>
<dbReference type="GeneTree" id="ENSGT00940000155794"/>
<reference evidence="5" key="2">
    <citation type="submission" date="2025-08" db="UniProtKB">
        <authorList>
            <consortium name="Ensembl"/>
        </authorList>
    </citation>
    <scope>IDENTIFICATION</scope>
</reference>
<dbReference type="InterPro" id="IPR029055">
    <property type="entry name" value="Ntn_hydrolases_N"/>
</dbReference>
<dbReference type="SUPFAM" id="SSF56235">
    <property type="entry name" value="N-terminal nucleophile aminohydrolases (Ntn hydrolases)"/>
    <property type="match status" value="1"/>
</dbReference>
<dbReference type="PANTHER" id="PTHR45027">
    <property type="entry name" value="PUTATIVE GLUTATHIONE HYDROLASE LIGHT CHAIN"/>
    <property type="match status" value="1"/>
</dbReference>
<keyword evidence="4" id="KW-0732">Signal</keyword>
<sequence length="561" mass="61288">MSTRKICCLVLLVLGLLAIAVSVIVILAQPKCAPGSYLHAAVAADTEICSDIGRDILQRKGSAVDAAIAALVCTSVLNPQSMGLGGGVIFTIYNATTGEVVVINARETAPENINQDLLNQCNDFALQIGSQWIAVPGELRGYEEAHRRYGRLPWKWLFEPTIQLLTHGIRMPAALSKFLSHPLLQSFLKKSSLCQLFCENGVVLKPDAIIFWPTLLKTLKAIAEKGAREFYEGEIAQNLVKDIKHENGNLMLSDLKNFQAKVMTPLNISLGGYTMYSPPPPAGGAVLLFILNILKEFKFTPESLEPANRKIETYHRIAEALKFGNGQKPKLDDPQFSGIQQVIIQELLSNSFAELVRKRIDDRGDHPGSFYNLSQPSNTGYGTSHVSVLAEDGSAVSVTSTINQPFGSMVYSPSTGIILNNELADFCKKKPKNKITSGERPPSDMVPSILVSKDDNSKLVIGGSGGDLIISATALAIMNKLWFGYDLERAISLPVLHASMNNSIQFEPGFDEVSSFRWLSLHVLLVLCVGYKYNWQADECSLSVTTPNARRVPLPADAPFI</sequence>
<dbReference type="InterPro" id="IPR000101">
    <property type="entry name" value="GGT_peptidase"/>
</dbReference>
<dbReference type="OrthoDB" id="1081007at2759"/>
<organism evidence="5 6">
    <name type="scientific">Gopherus evgoodei</name>
    <name type="common">Goodes thornscrub tortoise</name>
    <dbReference type="NCBI Taxonomy" id="1825980"/>
    <lineage>
        <taxon>Eukaryota</taxon>
        <taxon>Metazoa</taxon>
        <taxon>Chordata</taxon>
        <taxon>Craniata</taxon>
        <taxon>Vertebrata</taxon>
        <taxon>Euteleostomi</taxon>
        <taxon>Archelosauria</taxon>
        <taxon>Testudinata</taxon>
        <taxon>Testudines</taxon>
        <taxon>Cryptodira</taxon>
        <taxon>Durocryptodira</taxon>
        <taxon>Testudinoidea</taxon>
        <taxon>Testudinidae</taxon>
        <taxon>Gopherus</taxon>
    </lineage>
</organism>
<dbReference type="GO" id="GO:0006520">
    <property type="term" value="P:amino acid metabolic process"/>
    <property type="evidence" value="ECO:0007669"/>
    <property type="project" value="Ensembl"/>
</dbReference>
<dbReference type="GO" id="GO:1901750">
    <property type="term" value="P:leukotriene D4 biosynthetic process"/>
    <property type="evidence" value="ECO:0007669"/>
    <property type="project" value="Ensembl"/>
</dbReference>
<feature type="binding site" evidence="3">
    <location>
        <position position="466"/>
    </location>
    <ligand>
        <name>L-glutamate</name>
        <dbReference type="ChEBI" id="CHEBI:29985"/>
    </ligand>
</feature>
<feature type="chain" id="PRO_5034618501" evidence="4">
    <location>
        <begin position="23"/>
        <end position="561"/>
    </location>
</feature>
<dbReference type="Pfam" id="PF01019">
    <property type="entry name" value="G_glu_transpept"/>
    <property type="match status" value="1"/>
</dbReference>
<evidence type="ECO:0000256" key="2">
    <source>
        <dbReference type="PIRSR" id="PIRSR600101-1"/>
    </source>
</evidence>
<feature type="active site" description="Nucleophile" evidence="2">
    <location>
        <position position="383"/>
    </location>
</feature>
<evidence type="ECO:0000256" key="4">
    <source>
        <dbReference type="SAM" id="SignalP"/>
    </source>
</evidence>
<dbReference type="InterPro" id="IPR043137">
    <property type="entry name" value="GGT_ssub_C"/>
</dbReference>
<dbReference type="PANTHER" id="PTHR45027:SF2">
    <property type="entry name" value="GAMMA-GLUTAMYLTRANSFERASE 5"/>
    <property type="match status" value="1"/>
</dbReference>
<feature type="binding site" evidence="3">
    <location>
        <position position="106"/>
    </location>
    <ligand>
        <name>L-glutamate</name>
        <dbReference type="ChEBI" id="CHEBI:29985"/>
    </ligand>
</feature>
<feature type="signal peptide" evidence="4">
    <location>
        <begin position="1"/>
        <end position="22"/>
    </location>
</feature>
<feature type="binding site" evidence="3">
    <location>
        <begin position="401"/>
        <end position="403"/>
    </location>
    <ligand>
        <name>L-glutamate</name>
        <dbReference type="ChEBI" id="CHEBI:29985"/>
    </ligand>
</feature>
<dbReference type="InterPro" id="IPR043138">
    <property type="entry name" value="GGT_lsub"/>
</dbReference>